<comment type="cofactor">
    <cofactor evidence="7">
        <name>heme</name>
        <dbReference type="ChEBI" id="CHEBI:30413"/>
    </cofactor>
</comment>
<dbReference type="SUPFAM" id="SSF53720">
    <property type="entry name" value="ALDH-like"/>
    <property type="match status" value="1"/>
</dbReference>
<dbReference type="InterPro" id="IPR016161">
    <property type="entry name" value="Ald_DH/histidinol_DH"/>
</dbReference>
<evidence type="ECO:0000256" key="3">
    <source>
        <dbReference type="ARBA" id="ARBA00023002"/>
    </source>
</evidence>
<dbReference type="PRINTS" id="PR00385">
    <property type="entry name" value="P450"/>
</dbReference>
<dbReference type="Pfam" id="PF00067">
    <property type="entry name" value="p450"/>
    <property type="match status" value="1"/>
</dbReference>
<dbReference type="GO" id="GO:0020037">
    <property type="term" value="F:heme binding"/>
    <property type="evidence" value="ECO:0007669"/>
    <property type="project" value="InterPro"/>
</dbReference>
<dbReference type="PRINTS" id="PR00463">
    <property type="entry name" value="EP450I"/>
</dbReference>
<organism evidence="9 10">
    <name type="scientific">Trichoderma breve</name>
    <dbReference type="NCBI Taxonomy" id="2034170"/>
    <lineage>
        <taxon>Eukaryota</taxon>
        <taxon>Fungi</taxon>
        <taxon>Dikarya</taxon>
        <taxon>Ascomycota</taxon>
        <taxon>Pezizomycotina</taxon>
        <taxon>Sordariomycetes</taxon>
        <taxon>Hypocreomycetidae</taxon>
        <taxon>Hypocreales</taxon>
        <taxon>Hypocreaceae</taxon>
        <taxon>Trichoderma</taxon>
    </lineage>
</organism>
<dbReference type="InterPro" id="IPR017972">
    <property type="entry name" value="Cyt_P450_CS"/>
</dbReference>
<protein>
    <recommendedName>
        <fullName evidence="5">aldehyde dehydrogenase (NAD(+))</fullName>
        <ecNumber evidence="5">1.2.1.3</ecNumber>
    </recommendedName>
</protein>
<dbReference type="InterPro" id="IPR001128">
    <property type="entry name" value="Cyt_P450"/>
</dbReference>
<dbReference type="GO" id="GO:0005506">
    <property type="term" value="F:iron ion binding"/>
    <property type="evidence" value="ECO:0007669"/>
    <property type="project" value="InterPro"/>
</dbReference>
<dbReference type="GO" id="GO:0004497">
    <property type="term" value="F:monooxygenase activity"/>
    <property type="evidence" value="ECO:0007669"/>
    <property type="project" value="InterPro"/>
</dbReference>
<dbReference type="Pfam" id="PF00171">
    <property type="entry name" value="Aldedh"/>
    <property type="match status" value="1"/>
</dbReference>
<keyword evidence="4 7" id="KW-0408">Iron</keyword>
<evidence type="ECO:0000259" key="8">
    <source>
        <dbReference type="Pfam" id="PF00171"/>
    </source>
</evidence>
<gene>
    <name evidence="9" type="ORF">T069G_02107</name>
</gene>
<dbReference type="AlphaFoldDB" id="A0A9W9JTB3"/>
<keyword evidence="3" id="KW-0560">Oxidoreductase</keyword>
<comment type="similarity">
    <text evidence="1">Belongs to the aldehyde dehydrogenase family.</text>
</comment>
<accession>A0A9W9JTB3</accession>
<dbReference type="GO" id="GO:0016705">
    <property type="term" value="F:oxidoreductase activity, acting on paired donors, with incorporation or reduction of molecular oxygen"/>
    <property type="evidence" value="ECO:0007669"/>
    <property type="project" value="InterPro"/>
</dbReference>
<dbReference type="InterPro" id="IPR015590">
    <property type="entry name" value="Aldehyde_DH_dom"/>
</dbReference>
<comment type="catalytic activity">
    <reaction evidence="6">
        <text>an aldehyde + NAD(+) + H2O = a carboxylate + NADH + 2 H(+)</text>
        <dbReference type="Rhea" id="RHEA:16185"/>
        <dbReference type="ChEBI" id="CHEBI:15377"/>
        <dbReference type="ChEBI" id="CHEBI:15378"/>
        <dbReference type="ChEBI" id="CHEBI:17478"/>
        <dbReference type="ChEBI" id="CHEBI:29067"/>
        <dbReference type="ChEBI" id="CHEBI:57540"/>
        <dbReference type="ChEBI" id="CHEBI:57945"/>
        <dbReference type="EC" id="1.2.1.3"/>
    </reaction>
</comment>
<proteinExistence type="inferred from homology"/>
<dbReference type="InterPro" id="IPR036396">
    <property type="entry name" value="Cyt_P450_sf"/>
</dbReference>
<name>A0A9W9JTB3_9HYPO</name>
<evidence type="ECO:0000256" key="7">
    <source>
        <dbReference type="PIRSR" id="PIRSR602401-1"/>
    </source>
</evidence>
<dbReference type="FunFam" id="3.40.605.10:FF:000007">
    <property type="entry name" value="NAD/NADP-dependent betaine aldehyde dehydrogenase"/>
    <property type="match status" value="1"/>
</dbReference>
<dbReference type="EMBL" id="JAOPEN010000001">
    <property type="protein sequence ID" value="KAJ4865577.1"/>
    <property type="molecule type" value="Genomic_DNA"/>
</dbReference>
<dbReference type="PROSITE" id="PS00086">
    <property type="entry name" value="CYTOCHROME_P450"/>
    <property type="match status" value="1"/>
</dbReference>
<dbReference type="InterPro" id="IPR016163">
    <property type="entry name" value="Ald_DH_C"/>
</dbReference>
<sequence length="958" mass="106276">MTEIDFTKFFNIVGGALRSSDTFYSGTNAATGESLWDAPVATEKDVDDAVAAAQKAFPTWATKAYKQRTELLENFHDLYLAHAHQFIELLKAETGRGDQVTAIEVHWAASWLKYPSKYEIPEKRQEDEEKVSVTSYEPLGVAVAICPWNSIGKIAPALATGNCVIVKPSPFTPYSALKLVELAQHVFPPGVVQVLGGDDQLGPQLVRHPGIQKISFTGSTAAGKKVMEACAGTVKRLTLEMAGNNASIILPDVDVEKTAPLVAAGLWFNAGQVCLASRRLYIHESIYKQFVDTLTKATNISAEDLVASVGPVQNQMQLGKLKTLFQEMSDRGYRFTTEKSGVKEGPGFFAYPTIVDNPPSDSSIIKDEQFGPIIPCIAFSDAEEAIRLANDSESGLAASIWTNQSDVAERIAKRLEAGNIFINGPPKPDPFVAFGGAKFLNRDRLYVAHAAAFSLLALSLYNHGNNHAPSYLDIDLKYPAPYFGMGVRVRDSLTPTRVALAGLFVVFAIPRILGLLKALFSPLQRVPGPFLNKITSWPFTISVLNGASHRFTDDLHKRYGPIVALAPDMISVSDDAEVKKIIQTQDWHKSEAVYGNFRQDPERPTLIAFTDKSMQPLMLDCISVAIDKLEKQCSDKPVEIDMQNLIQSLAVDIIGITTFGQSFNVVENGSHPLPDQIKKALKLAGLLMLVPWIRHIPFLPARDPYVDKFTSDAVENRKAILKTSNKQDLLQKLVEAGDDSEGSIFRRSDIQDEAIILLTAGSETTANAELFTLIMLTKNKDKMAKLVAEVDQWYPPSELEKPVDCEYSFLGMTYLQACIDETMRLVPGQATGSPRECLKDEKILGYTIPKGTTVFPSTQNVHMDEKVWPNATEFLPERWLDIYTSGKTNEVAFWPFSAGSRVCIGKHFALQEMHMTLVSLFRRFEFEYIPQQDETTVFRVAQQLQAHRYMIKVKRRSF</sequence>
<dbReference type="Gene3D" id="3.40.309.10">
    <property type="entry name" value="Aldehyde Dehydrogenase, Chain A, domain 2"/>
    <property type="match status" value="1"/>
</dbReference>
<keyword evidence="2 7" id="KW-0479">Metal-binding</keyword>
<keyword evidence="10" id="KW-1185">Reference proteome</keyword>
<evidence type="ECO:0000256" key="6">
    <source>
        <dbReference type="ARBA" id="ARBA00049194"/>
    </source>
</evidence>
<feature type="binding site" description="axial binding residue" evidence="7">
    <location>
        <position position="903"/>
    </location>
    <ligand>
        <name>heme</name>
        <dbReference type="ChEBI" id="CHEBI:30413"/>
    </ligand>
    <ligandPart>
        <name>Fe</name>
        <dbReference type="ChEBI" id="CHEBI:18248"/>
    </ligandPart>
</feature>
<evidence type="ECO:0000313" key="9">
    <source>
        <dbReference type="EMBL" id="KAJ4865577.1"/>
    </source>
</evidence>
<dbReference type="PANTHER" id="PTHR11699">
    <property type="entry name" value="ALDEHYDE DEHYDROGENASE-RELATED"/>
    <property type="match status" value="1"/>
</dbReference>
<comment type="caution">
    <text evidence="9">The sequence shown here is derived from an EMBL/GenBank/DDBJ whole genome shotgun (WGS) entry which is preliminary data.</text>
</comment>
<dbReference type="EC" id="1.2.1.3" evidence="5"/>
<dbReference type="RefSeq" id="XP_056034633.1">
    <property type="nucleotide sequence ID" value="XM_056169317.1"/>
</dbReference>
<evidence type="ECO:0000313" key="10">
    <source>
        <dbReference type="Proteomes" id="UP001140511"/>
    </source>
</evidence>
<dbReference type="Gene3D" id="3.40.605.10">
    <property type="entry name" value="Aldehyde Dehydrogenase, Chain A, domain 1"/>
    <property type="match status" value="1"/>
</dbReference>
<dbReference type="GO" id="GO:0004029">
    <property type="term" value="F:aldehyde dehydrogenase (NAD+) activity"/>
    <property type="evidence" value="ECO:0007669"/>
    <property type="project" value="UniProtKB-EC"/>
</dbReference>
<feature type="domain" description="Aldehyde dehydrogenase" evidence="8">
    <location>
        <begin position="24"/>
        <end position="438"/>
    </location>
</feature>
<evidence type="ECO:0000256" key="4">
    <source>
        <dbReference type="ARBA" id="ARBA00023004"/>
    </source>
</evidence>
<dbReference type="InterPro" id="IPR016162">
    <property type="entry name" value="Ald_DH_N"/>
</dbReference>
<evidence type="ECO:0000256" key="1">
    <source>
        <dbReference type="ARBA" id="ARBA00009986"/>
    </source>
</evidence>
<keyword evidence="7" id="KW-0349">Heme</keyword>
<evidence type="ECO:0000256" key="2">
    <source>
        <dbReference type="ARBA" id="ARBA00022723"/>
    </source>
</evidence>
<dbReference type="Proteomes" id="UP001140511">
    <property type="component" value="Unassembled WGS sequence"/>
</dbReference>
<dbReference type="SUPFAM" id="SSF48264">
    <property type="entry name" value="Cytochrome P450"/>
    <property type="match status" value="1"/>
</dbReference>
<dbReference type="Gene3D" id="1.10.630.10">
    <property type="entry name" value="Cytochrome P450"/>
    <property type="match status" value="1"/>
</dbReference>
<dbReference type="GeneID" id="80864005"/>
<reference evidence="9" key="1">
    <citation type="submission" date="2022-09" db="EMBL/GenBank/DDBJ databases">
        <title>Chromosome-level assembly of Trichoderma breve T069, a fungus used in development of biopesticide product.</title>
        <authorList>
            <person name="Lin R."/>
            <person name="Liu T."/>
        </authorList>
    </citation>
    <scope>NUCLEOTIDE SEQUENCE</scope>
    <source>
        <strain evidence="9">T069</strain>
    </source>
</reference>
<evidence type="ECO:0000256" key="5">
    <source>
        <dbReference type="ARBA" id="ARBA00024226"/>
    </source>
</evidence>
<dbReference type="InterPro" id="IPR002401">
    <property type="entry name" value="Cyt_P450_E_grp-I"/>
</dbReference>